<keyword evidence="4 13" id="KW-0328">Glycosyltransferase</keyword>
<dbReference type="EC" id="2.4.1.-" evidence="13"/>
<evidence type="ECO:0000256" key="9">
    <source>
        <dbReference type="ARBA" id="ARBA00023034"/>
    </source>
</evidence>
<evidence type="ECO:0000256" key="6">
    <source>
        <dbReference type="ARBA" id="ARBA00022692"/>
    </source>
</evidence>
<dbReference type="Pfam" id="PF01762">
    <property type="entry name" value="Galactosyl_T"/>
    <property type="match status" value="1"/>
</dbReference>
<evidence type="ECO:0000256" key="2">
    <source>
        <dbReference type="ARBA" id="ARBA00004922"/>
    </source>
</evidence>
<keyword evidence="5" id="KW-0808">Transferase</keyword>
<keyword evidence="9 13" id="KW-0333">Golgi apparatus</keyword>
<keyword evidence="7 13" id="KW-0735">Signal-anchor</keyword>
<dbReference type="AlphaFoldDB" id="A0A5N5MVD6"/>
<dbReference type="Proteomes" id="UP000327468">
    <property type="component" value="Chromosome 11"/>
</dbReference>
<evidence type="ECO:0000256" key="10">
    <source>
        <dbReference type="ARBA" id="ARBA00023098"/>
    </source>
</evidence>
<dbReference type="PANTHER" id="PTHR11214">
    <property type="entry name" value="BETA-1,3-N-ACETYLGLUCOSAMINYLTRANSFERASE"/>
    <property type="match status" value="1"/>
</dbReference>
<dbReference type="EMBL" id="VFJC01000012">
    <property type="protein sequence ID" value="KAB5558872.1"/>
    <property type="molecule type" value="Genomic_DNA"/>
</dbReference>
<evidence type="ECO:0000313" key="14">
    <source>
        <dbReference type="EMBL" id="KAB5558872.1"/>
    </source>
</evidence>
<keyword evidence="15" id="KW-1185">Reference proteome</keyword>
<reference evidence="14 15" key="1">
    <citation type="submission" date="2019-06" db="EMBL/GenBank/DDBJ databases">
        <title>A chromosome-scale genome assembly of the striped catfish, Pangasianodon hypophthalmus.</title>
        <authorList>
            <person name="Wen M."/>
            <person name="Zahm M."/>
            <person name="Roques C."/>
            <person name="Cabau C."/>
            <person name="Klopp C."/>
            <person name="Donnadieu C."/>
            <person name="Jouanno E."/>
            <person name="Avarre J.-C."/>
            <person name="Campet M."/>
            <person name="Ha T.T.T."/>
            <person name="Dugue R."/>
            <person name="Lampietro C."/>
            <person name="Louis A."/>
            <person name="Herpin A."/>
            <person name="Echchiki A."/>
            <person name="Berthelot C."/>
            <person name="Parey E."/>
            <person name="Roest-Crollius H."/>
            <person name="Braasch I."/>
            <person name="Postlethwait J."/>
            <person name="Bobe J."/>
            <person name="Montfort J."/>
            <person name="Bouchez O."/>
            <person name="Begum T."/>
            <person name="Schartl M."/>
            <person name="Guiguen Y."/>
        </authorList>
    </citation>
    <scope>NUCLEOTIDE SEQUENCE [LARGE SCALE GENOMIC DNA]</scope>
    <source>
        <strain evidence="14 15">Indonesia</strain>
        <tissue evidence="14">Blood</tissue>
    </source>
</reference>
<evidence type="ECO:0000256" key="1">
    <source>
        <dbReference type="ARBA" id="ARBA00004323"/>
    </source>
</evidence>
<dbReference type="InterPro" id="IPR002659">
    <property type="entry name" value="Glyco_trans_31"/>
</dbReference>
<dbReference type="FunFam" id="3.90.550.50:FF:000001">
    <property type="entry name" value="Hexosyltransferase"/>
    <property type="match status" value="1"/>
</dbReference>
<evidence type="ECO:0000256" key="4">
    <source>
        <dbReference type="ARBA" id="ARBA00022676"/>
    </source>
</evidence>
<dbReference type="GO" id="GO:0006493">
    <property type="term" value="P:protein O-linked glycosylation"/>
    <property type="evidence" value="ECO:0007669"/>
    <property type="project" value="TreeGrafter"/>
</dbReference>
<evidence type="ECO:0000256" key="5">
    <source>
        <dbReference type="ARBA" id="ARBA00022679"/>
    </source>
</evidence>
<dbReference type="GO" id="GO:0000139">
    <property type="term" value="C:Golgi membrane"/>
    <property type="evidence" value="ECO:0007669"/>
    <property type="project" value="UniProtKB-SubCell"/>
</dbReference>
<gene>
    <name evidence="14" type="ORF">PHYPO_G00022240</name>
</gene>
<comment type="pathway">
    <text evidence="2">Protein modification; protein glycosylation.</text>
</comment>
<sequence length="387" mass="44094">MVEGNSKSGERSLDVLEVPFECRCSRLRAGFFILVVLAVLLFYYMNLTEVPEIWSQSIQMIYNATYNTAKAASNTTVSASALQWTSAFIPGSEISVSSSALPREQCTPETTYFVAYPCHYRYILNESERCQNEKPFVVLMVPVAPNNREARDAIRTTWGSEKMVMDKVVSLFFVLGQHGPEGREELQQKVLQESEEHHDIIQSDFLDSYKNLTIKTMVIMEWLAAYCQNAVYAMKIDSDMFLNVNTLVNMLHQAPRENYMTGLVAKGAIVLRNPNSKWYLPKNEFPEDFYPPYALGLGYVLSLDLPNKLIEGAKHVKAVYIEDVFLGLCMRHMRIPFTSQADQGFFNVFPVPYDRCRYSKLIATTTRSLQEQVNSWKDLKKPGPPCG</sequence>
<dbReference type="GO" id="GO:0008499">
    <property type="term" value="F:N-acetyl-beta-D-glucosaminide beta-(1,3)-galactosyltransferase activity"/>
    <property type="evidence" value="ECO:0007669"/>
    <property type="project" value="TreeGrafter"/>
</dbReference>
<accession>A0A5N5MVD6</accession>
<evidence type="ECO:0000256" key="12">
    <source>
        <dbReference type="ARBA" id="ARBA00023180"/>
    </source>
</evidence>
<keyword evidence="12" id="KW-0325">Glycoprotein</keyword>
<comment type="similarity">
    <text evidence="3 13">Belongs to the glycosyltransferase 31 family.</text>
</comment>
<evidence type="ECO:0000256" key="13">
    <source>
        <dbReference type="RuleBase" id="RU363063"/>
    </source>
</evidence>
<evidence type="ECO:0000256" key="7">
    <source>
        <dbReference type="ARBA" id="ARBA00022968"/>
    </source>
</evidence>
<evidence type="ECO:0000313" key="15">
    <source>
        <dbReference type="Proteomes" id="UP000327468"/>
    </source>
</evidence>
<comment type="caution">
    <text evidence="14">The sequence shown here is derived from an EMBL/GenBank/DDBJ whole genome shotgun (WGS) entry which is preliminary data.</text>
</comment>
<proteinExistence type="inferred from homology"/>
<organism evidence="14 15">
    <name type="scientific">Pangasianodon hypophthalmus</name>
    <name type="common">Striped catfish</name>
    <name type="synonym">Helicophagus hypophthalmus</name>
    <dbReference type="NCBI Taxonomy" id="310915"/>
    <lineage>
        <taxon>Eukaryota</taxon>
        <taxon>Metazoa</taxon>
        <taxon>Chordata</taxon>
        <taxon>Craniata</taxon>
        <taxon>Vertebrata</taxon>
        <taxon>Euteleostomi</taxon>
        <taxon>Actinopterygii</taxon>
        <taxon>Neopterygii</taxon>
        <taxon>Teleostei</taxon>
        <taxon>Ostariophysi</taxon>
        <taxon>Siluriformes</taxon>
        <taxon>Pangasiidae</taxon>
        <taxon>Pangasianodon</taxon>
    </lineage>
</organism>
<dbReference type="GO" id="GO:0006629">
    <property type="term" value="P:lipid metabolic process"/>
    <property type="evidence" value="ECO:0007669"/>
    <property type="project" value="UniProtKB-KW"/>
</dbReference>
<evidence type="ECO:0000256" key="11">
    <source>
        <dbReference type="ARBA" id="ARBA00023136"/>
    </source>
</evidence>
<feature type="transmembrane region" description="Helical" evidence="13">
    <location>
        <begin position="27"/>
        <end position="45"/>
    </location>
</feature>
<name>A0A5N5MVD6_PANHP</name>
<protein>
    <recommendedName>
        <fullName evidence="13">Hexosyltransferase</fullName>
        <ecNumber evidence="13">2.4.1.-</ecNumber>
    </recommendedName>
</protein>
<dbReference type="PANTHER" id="PTHR11214:SF115">
    <property type="entry name" value="HEXOSYLTRANSFERASE"/>
    <property type="match status" value="1"/>
</dbReference>
<keyword evidence="8 13" id="KW-1133">Transmembrane helix</keyword>
<keyword evidence="11 13" id="KW-0472">Membrane</keyword>
<keyword evidence="6 13" id="KW-0812">Transmembrane</keyword>
<evidence type="ECO:0000256" key="8">
    <source>
        <dbReference type="ARBA" id="ARBA00022989"/>
    </source>
</evidence>
<dbReference type="Gene3D" id="3.90.550.50">
    <property type="match status" value="1"/>
</dbReference>
<evidence type="ECO:0000256" key="3">
    <source>
        <dbReference type="ARBA" id="ARBA00008661"/>
    </source>
</evidence>
<comment type="subcellular location">
    <subcellularLocation>
        <location evidence="1 13">Golgi apparatus membrane</location>
        <topology evidence="1 13">Single-pass type II membrane protein</topology>
    </subcellularLocation>
</comment>
<keyword evidence="10" id="KW-0443">Lipid metabolism</keyword>